<proteinExistence type="predicted"/>
<dbReference type="STRING" id="1518501.CQ10_37725"/>
<sequence length="99" mass="10505">MKIVGMVAVMLLLAGPAWAQSQPMQKYGDPDKVKTPAEIRAEKEAEQSYRRSLGNIPEQKSTDPWGTMRGDGAPKAAAKDTAKAPPARPKATSAEGAAK</sequence>
<evidence type="ECO:0000313" key="4">
    <source>
        <dbReference type="Proteomes" id="UP000051913"/>
    </source>
</evidence>
<protein>
    <recommendedName>
        <fullName evidence="5">DUF4148 domain-containing protein</fullName>
    </recommendedName>
</protein>
<evidence type="ECO:0000256" key="2">
    <source>
        <dbReference type="SAM" id="SignalP"/>
    </source>
</evidence>
<keyword evidence="4" id="KW-1185">Reference proteome</keyword>
<feature type="compositionally biased region" description="Low complexity" evidence="1">
    <location>
        <begin position="83"/>
        <end position="92"/>
    </location>
</feature>
<dbReference type="AlphaFoldDB" id="A0A0R3K152"/>
<evidence type="ECO:0000256" key="1">
    <source>
        <dbReference type="SAM" id="MobiDB-lite"/>
    </source>
</evidence>
<evidence type="ECO:0000313" key="3">
    <source>
        <dbReference type="EMBL" id="KRR12897.1"/>
    </source>
</evidence>
<keyword evidence="2" id="KW-0732">Signal</keyword>
<gene>
    <name evidence="3" type="ORF">CP49_16890</name>
</gene>
<reference evidence="3 4" key="1">
    <citation type="submission" date="2014-03" db="EMBL/GenBank/DDBJ databases">
        <title>Bradyrhizobium valentinum sp. nov., isolated from effective nodules of Lupinus mariae-josephae, a lupine endemic of basic-lime soils in Eastern Spain.</title>
        <authorList>
            <person name="Duran D."/>
            <person name="Rey L."/>
            <person name="Navarro A."/>
            <person name="Busquets A."/>
            <person name="Imperial J."/>
            <person name="Ruiz-Argueso T."/>
        </authorList>
    </citation>
    <scope>NUCLEOTIDE SEQUENCE [LARGE SCALE GENOMIC DNA]</scope>
    <source>
        <strain evidence="3 4">LmjM3</strain>
    </source>
</reference>
<dbReference type="Proteomes" id="UP000051913">
    <property type="component" value="Unassembled WGS sequence"/>
</dbReference>
<organism evidence="3 4">
    <name type="scientific">Bradyrhizobium valentinum</name>
    <dbReference type="NCBI Taxonomy" id="1518501"/>
    <lineage>
        <taxon>Bacteria</taxon>
        <taxon>Pseudomonadati</taxon>
        <taxon>Pseudomonadota</taxon>
        <taxon>Alphaproteobacteria</taxon>
        <taxon>Hyphomicrobiales</taxon>
        <taxon>Nitrobacteraceae</taxon>
        <taxon>Bradyrhizobium</taxon>
    </lineage>
</organism>
<feature type="chain" id="PRO_5009796700" description="DUF4148 domain-containing protein" evidence="2">
    <location>
        <begin position="20"/>
        <end position="99"/>
    </location>
</feature>
<feature type="signal peptide" evidence="2">
    <location>
        <begin position="1"/>
        <end position="19"/>
    </location>
</feature>
<dbReference type="RefSeq" id="WP_057848829.1">
    <property type="nucleotide sequence ID" value="NZ_LLXX01000024.1"/>
</dbReference>
<name>A0A0R3K152_9BRAD</name>
<accession>A0A0R3K152</accession>
<comment type="caution">
    <text evidence="3">The sequence shown here is derived from an EMBL/GenBank/DDBJ whole genome shotgun (WGS) entry which is preliminary data.</text>
</comment>
<dbReference type="EMBL" id="LLXX01000024">
    <property type="protein sequence ID" value="KRR12897.1"/>
    <property type="molecule type" value="Genomic_DNA"/>
</dbReference>
<feature type="region of interest" description="Disordered" evidence="1">
    <location>
        <begin position="41"/>
        <end position="99"/>
    </location>
</feature>
<evidence type="ECO:0008006" key="5">
    <source>
        <dbReference type="Google" id="ProtNLM"/>
    </source>
</evidence>